<evidence type="ECO:0000256" key="2">
    <source>
        <dbReference type="ARBA" id="ARBA00023002"/>
    </source>
</evidence>
<feature type="region of interest" description="Disordered" evidence="3">
    <location>
        <begin position="1"/>
        <end position="22"/>
    </location>
</feature>
<dbReference type="RefSeq" id="WP_147151069.1">
    <property type="nucleotide sequence ID" value="NZ_BKAJ01000070.1"/>
</dbReference>
<dbReference type="PANTHER" id="PTHR48106">
    <property type="entry name" value="QUINONE OXIDOREDUCTASE PIG3-RELATED"/>
    <property type="match status" value="1"/>
</dbReference>
<comment type="caution">
    <text evidence="5">The sequence shown here is derived from an EMBL/GenBank/DDBJ whole genome shotgun (WGS) entry which is preliminary data.</text>
</comment>
<dbReference type="OrthoDB" id="9785812at2"/>
<organism evidence="5 6">
    <name type="scientific">Reyranella soli</name>
    <dbReference type="NCBI Taxonomy" id="1230389"/>
    <lineage>
        <taxon>Bacteria</taxon>
        <taxon>Pseudomonadati</taxon>
        <taxon>Pseudomonadota</taxon>
        <taxon>Alphaproteobacteria</taxon>
        <taxon>Hyphomicrobiales</taxon>
        <taxon>Reyranellaceae</taxon>
        <taxon>Reyranella</taxon>
    </lineage>
</organism>
<name>A0A512NCV8_9HYPH</name>
<dbReference type="Gene3D" id="3.40.50.720">
    <property type="entry name" value="NAD(P)-binding Rossmann-like Domain"/>
    <property type="match status" value="1"/>
</dbReference>
<dbReference type="Proteomes" id="UP000321058">
    <property type="component" value="Unassembled WGS sequence"/>
</dbReference>
<evidence type="ECO:0000256" key="3">
    <source>
        <dbReference type="SAM" id="MobiDB-lite"/>
    </source>
</evidence>
<dbReference type="Pfam" id="PF08240">
    <property type="entry name" value="ADH_N"/>
    <property type="match status" value="1"/>
</dbReference>
<dbReference type="PANTHER" id="PTHR48106:SF8">
    <property type="entry name" value="OS02G0805600 PROTEIN"/>
    <property type="match status" value="1"/>
</dbReference>
<gene>
    <name evidence="5" type="ORF">RSO01_39570</name>
</gene>
<keyword evidence="2" id="KW-0560">Oxidoreductase</keyword>
<dbReference type="SUPFAM" id="SSF50129">
    <property type="entry name" value="GroES-like"/>
    <property type="match status" value="1"/>
</dbReference>
<dbReference type="InterPro" id="IPR013149">
    <property type="entry name" value="ADH-like_C"/>
</dbReference>
<sequence>MKAAVVTENGVQYTDAPKPEPKPHELLIKVRAASLNRADLAVASGHAHGRIGGAGTIVGLECAGEVEAVGSEVKDFRPGDRVMSSAAGGFAEYAVTDAGRAHKIPANNMTYEQAACMPVAVQTMHNALVGAGRLKKGESVLIQGASSGVGLLGMQIAKHMGASIVMGTSTNDGRRARLKEFGCDLALDTRDPKWPDQVKAATGGKGVDLIVDQVSASVANQNMEAAAILGRIVNVGRLGGMKGEFNFDLHALKRIDYIGVTFRTRGPEEVRAIVKAARADLWPAIEAGKLSLPIDRTFPLSQAAEALAHMKANAHFGKIVLVV</sequence>
<evidence type="ECO:0000313" key="5">
    <source>
        <dbReference type="EMBL" id="GEP56791.1"/>
    </source>
</evidence>
<dbReference type="InterPro" id="IPR013154">
    <property type="entry name" value="ADH-like_N"/>
</dbReference>
<dbReference type="GO" id="GO:0070402">
    <property type="term" value="F:NADPH binding"/>
    <property type="evidence" value="ECO:0007669"/>
    <property type="project" value="TreeGrafter"/>
</dbReference>
<evidence type="ECO:0000256" key="1">
    <source>
        <dbReference type="ARBA" id="ARBA00022857"/>
    </source>
</evidence>
<dbReference type="Pfam" id="PF00107">
    <property type="entry name" value="ADH_zinc_N"/>
    <property type="match status" value="1"/>
</dbReference>
<feature type="domain" description="Enoyl reductase (ER)" evidence="4">
    <location>
        <begin position="10"/>
        <end position="321"/>
    </location>
</feature>
<protein>
    <submittedName>
        <fullName evidence="5">Quinone oxidoreductase</fullName>
    </submittedName>
</protein>
<keyword evidence="6" id="KW-1185">Reference proteome</keyword>
<keyword evidence="1" id="KW-0521">NADP</keyword>
<dbReference type="SMART" id="SM00829">
    <property type="entry name" value="PKS_ER"/>
    <property type="match status" value="1"/>
</dbReference>
<dbReference type="InterPro" id="IPR011032">
    <property type="entry name" value="GroES-like_sf"/>
</dbReference>
<dbReference type="InterPro" id="IPR020843">
    <property type="entry name" value="ER"/>
</dbReference>
<dbReference type="AlphaFoldDB" id="A0A512NCV8"/>
<accession>A0A512NCV8</accession>
<dbReference type="EMBL" id="BKAJ01000070">
    <property type="protein sequence ID" value="GEP56791.1"/>
    <property type="molecule type" value="Genomic_DNA"/>
</dbReference>
<dbReference type="SUPFAM" id="SSF51735">
    <property type="entry name" value="NAD(P)-binding Rossmann-fold domains"/>
    <property type="match status" value="1"/>
</dbReference>
<evidence type="ECO:0000259" key="4">
    <source>
        <dbReference type="SMART" id="SM00829"/>
    </source>
</evidence>
<dbReference type="Gene3D" id="3.90.180.10">
    <property type="entry name" value="Medium-chain alcohol dehydrogenases, catalytic domain"/>
    <property type="match status" value="1"/>
</dbReference>
<proteinExistence type="predicted"/>
<reference evidence="5 6" key="1">
    <citation type="submission" date="2019-07" db="EMBL/GenBank/DDBJ databases">
        <title>Whole genome shotgun sequence of Reyranella soli NBRC 108950.</title>
        <authorList>
            <person name="Hosoyama A."/>
            <person name="Uohara A."/>
            <person name="Ohji S."/>
            <person name="Ichikawa N."/>
        </authorList>
    </citation>
    <scope>NUCLEOTIDE SEQUENCE [LARGE SCALE GENOMIC DNA]</scope>
    <source>
        <strain evidence="5 6">NBRC 108950</strain>
    </source>
</reference>
<dbReference type="InterPro" id="IPR036291">
    <property type="entry name" value="NAD(P)-bd_dom_sf"/>
</dbReference>
<evidence type="ECO:0000313" key="6">
    <source>
        <dbReference type="Proteomes" id="UP000321058"/>
    </source>
</evidence>
<dbReference type="GO" id="GO:0016651">
    <property type="term" value="F:oxidoreductase activity, acting on NAD(P)H"/>
    <property type="evidence" value="ECO:0007669"/>
    <property type="project" value="TreeGrafter"/>
</dbReference>